<dbReference type="EC" id="3.4.16.4" evidence="4"/>
<feature type="active site" description="Proton acceptor" evidence="13">
    <location>
        <position position="77"/>
    </location>
</feature>
<keyword evidence="6" id="KW-0645">Protease</keyword>
<sequence>MRKAFVSLVAATLIGFCCSLSVVADDSRWGQPIVEAVPTPSPPSIGSPSFILVDIKSGNIIAKRDPHEQWEPASLAKMMTAYVVFRELSAGHIDLEDRVTISERAWRSQGSRMFVEVGEQVSVKKLLQGLIIQSGNDAAVALAEHVAGDEDTFAQVMNQEAQRLGMENTQYANSTGMPNAEMYTTAFDTARLARAIIEEHPEFYNWYSQRSFEYAGIVQHNRNRLLWRDESVDGLKTGYTSSAGYNLTTSAERAEMRLISVVLGADSEDARAQQSHQLLNYGFRFFETHRLYSAQERLSEARTWKADKESLELGIAEDLYVTIPRRERDNLSASVRLHDELIAPITQGEEIGEVDIVLAGEVIHTEPLIALNDLEEGGLWRRLVDSLWLRFQ</sequence>
<dbReference type="SMART" id="SM00936">
    <property type="entry name" value="PBP5_C"/>
    <property type="match status" value="1"/>
</dbReference>
<dbReference type="SUPFAM" id="SSF69189">
    <property type="entry name" value="Penicillin-binding protein associated domain"/>
    <property type="match status" value="1"/>
</dbReference>
<evidence type="ECO:0000313" key="19">
    <source>
        <dbReference type="Proteomes" id="UP000218890"/>
    </source>
</evidence>
<gene>
    <name evidence="18" type="ORF">HH1059_24260</name>
</gene>
<comment type="function">
    <text evidence="1">Removes C-terminal D-alanyl residues from sugar-peptide cell wall precursors.</text>
</comment>
<evidence type="ECO:0000256" key="9">
    <source>
        <dbReference type="ARBA" id="ARBA00022960"/>
    </source>
</evidence>
<feature type="chain" id="PRO_5007071622" description="serine-type D-Ala-D-Ala carboxypeptidase" evidence="16">
    <location>
        <begin position="25"/>
        <end position="392"/>
    </location>
</feature>
<dbReference type="GO" id="GO:0009002">
    <property type="term" value="F:serine-type D-Ala-D-Ala carboxypeptidase activity"/>
    <property type="evidence" value="ECO:0007669"/>
    <property type="project" value="UniProtKB-EC"/>
</dbReference>
<evidence type="ECO:0000256" key="16">
    <source>
        <dbReference type="SAM" id="SignalP"/>
    </source>
</evidence>
<dbReference type="InterPro" id="IPR018044">
    <property type="entry name" value="Peptidase_S11"/>
</dbReference>
<dbReference type="Pfam" id="PF00768">
    <property type="entry name" value="Peptidase_S11"/>
    <property type="match status" value="1"/>
</dbReference>
<keyword evidence="7 16" id="KW-0732">Signal</keyword>
<dbReference type="EMBL" id="AP017372">
    <property type="protein sequence ID" value="BAU56499.1"/>
    <property type="molecule type" value="Genomic_DNA"/>
</dbReference>
<evidence type="ECO:0000259" key="17">
    <source>
        <dbReference type="SMART" id="SM00936"/>
    </source>
</evidence>
<dbReference type="InterPro" id="IPR015956">
    <property type="entry name" value="Peniciliin-bd_prot_C_sf"/>
</dbReference>
<dbReference type="Proteomes" id="UP000218890">
    <property type="component" value="Chromosome"/>
</dbReference>
<dbReference type="OrthoDB" id="9795979at2"/>
<dbReference type="UniPathway" id="UPA00219"/>
<name>A0A0X8XAW6_HALHR</name>
<dbReference type="Gene3D" id="2.60.410.10">
    <property type="entry name" value="D-Ala-D-Ala carboxypeptidase, C-terminal domain"/>
    <property type="match status" value="1"/>
</dbReference>
<keyword evidence="19" id="KW-1185">Reference proteome</keyword>
<dbReference type="InterPro" id="IPR037167">
    <property type="entry name" value="Peptidase_S11_C_sf"/>
</dbReference>
<protein>
    <recommendedName>
        <fullName evidence="4">serine-type D-Ala-D-Ala carboxypeptidase</fullName>
        <ecNumber evidence="4">3.4.16.4</ecNumber>
    </recommendedName>
</protein>
<dbReference type="PRINTS" id="PR00725">
    <property type="entry name" value="DADACBPTASE1"/>
</dbReference>
<keyword evidence="8" id="KW-0378">Hydrolase</keyword>
<evidence type="ECO:0000256" key="5">
    <source>
        <dbReference type="ARBA" id="ARBA00022645"/>
    </source>
</evidence>
<dbReference type="GO" id="GO:0009252">
    <property type="term" value="P:peptidoglycan biosynthetic process"/>
    <property type="evidence" value="ECO:0007669"/>
    <property type="project" value="UniProtKB-UniPathway"/>
</dbReference>
<dbReference type="InterPro" id="IPR001967">
    <property type="entry name" value="Peptidase_S11_N"/>
</dbReference>
<dbReference type="Gene3D" id="3.40.710.10">
    <property type="entry name" value="DD-peptidase/beta-lactamase superfamily"/>
    <property type="match status" value="1"/>
</dbReference>
<feature type="signal peptide" evidence="16">
    <location>
        <begin position="1"/>
        <end position="24"/>
    </location>
</feature>
<feature type="binding site" evidence="14">
    <location>
        <position position="236"/>
    </location>
    <ligand>
        <name>substrate</name>
    </ligand>
</feature>
<reference evidence="18" key="1">
    <citation type="submission" date="2016-02" db="EMBL/GenBank/DDBJ databases">
        <title>Halorhodospira halochloris DSM-1059 complete genome, version 2.</title>
        <authorList>
            <person name="Tsukatani Y."/>
        </authorList>
    </citation>
    <scope>NUCLEOTIDE SEQUENCE</scope>
    <source>
        <strain evidence="18">DSM 1059</strain>
    </source>
</reference>
<proteinExistence type="inferred from homology"/>
<feature type="active site" evidence="13">
    <location>
        <position position="134"/>
    </location>
</feature>
<dbReference type="GO" id="GO:0008360">
    <property type="term" value="P:regulation of cell shape"/>
    <property type="evidence" value="ECO:0007669"/>
    <property type="project" value="UniProtKB-KW"/>
</dbReference>
<dbReference type="AlphaFoldDB" id="A0A0X8XAW6"/>
<evidence type="ECO:0000256" key="2">
    <source>
        <dbReference type="ARBA" id="ARBA00004752"/>
    </source>
</evidence>
<dbReference type="Pfam" id="PF07943">
    <property type="entry name" value="PBP5_C"/>
    <property type="match status" value="1"/>
</dbReference>
<evidence type="ECO:0000256" key="12">
    <source>
        <dbReference type="ARBA" id="ARBA00034000"/>
    </source>
</evidence>
<dbReference type="KEGG" id="hhk:HH1059_24260"/>
<evidence type="ECO:0000256" key="15">
    <source>
        <dbReference type="RuleBase" id="RU004016"/>
    </source>
</evidence>
<evidence type="ECO:0000256" key="11">
    <source>
        <dbReference type="ARBA" id="ARBA00023316"/>
    </source>
</evidence>
<dbReference type="RefSeq" id="WP_096406436.1">
    <property type="nucleotide sequence ID" value="NZ_AP017372.2"/>
</dbReference>
<evidence type="ECO:0000256" key="14">
    <source>
        <dbReference type="PIRSR" id="PIRSR618044-2"/>
    </source>
</evidence>
<dbReference type="GO" id="GO:0071555">
    <property type="term" value="P:cell wall organization"/>
    <property type="evidence" value="ECO:0007669"/>
    <property type="project" value="UniProtKB-KW"/>
</dbReference>
<dbReference type="PANTHER" id="PTHR21581:SF6">
    <property type="entry name" value="TRAFFICKING PROTEIN PARTICLE COMPLEX SUBUNIT 12"/>
    <property type="match status" value="1"/>
</dbReference>
<feature type="domain" description="Peptidase S11 D-Ala-D-Ala carboxypeptidase A C-terminal" evidence="17">
    <location>
        <begin position="286"/>
        <end position="376"/>
    </location>
</feature>
<dbReference type="SUPFAM" id="SSF56601">
    <property type="entry name" value="beta-lactamase/transpeptidase-like"/>
    <property type="match status" value="1"/>
</dbReference>
<keyword evidence="9" id="KW-0133">Cell shape</keyword>
<dbReference type="InterPro" id="IPR012338">
    <property type="entry name" value="Beta-lactam/transpept-like"/>
</dbReference>
<dbReference type="PANTHER" id="PTHR21581">
    <property type="entry name" value="D-ALANYL-D-ALANINE CARBOXYPEPTIDASE"/>
    <property type="match status" value="1"/>
</dbReference>
<dbReference type="GO" id="GO:0006508">
    <property type="term" value="P:proteolysis"/>
    <property type="evidence" value="ECO:0007669"/>
    <property type="project" value="UniProtKB-KW"/>
</dbReference>
<comment type="pathway">
    <text evidence="2">Cell wall biogenesis; peptidoglycan biosynthesis.</text>
</comment>
<comment type="catalytic activity">
    <reaction evidence="12">
        <text>Preferential cleavage: (Ac)2-L-Lys-D-Ala-|-D-Ala. Also transpeptidation of peptidyl-alanyl moieties that are N-acyl substituents of D-alanine.</text>
        <dbReference type="EC" id="3.4.16.4"/>
    </reaction>
</comment>
<accession>A0A0X8XAW6</accession>
<evidence type="ECO:0000256" key="6">
    <source>
        <dbReference type="ARBA" id="ARBA00022670"/>
    </source>
</evidence>
<evidence type="ECO:0000256" key="4">
    <source>
        <dbReference type="ARBA" id="ARBA00012448"/>
    </source>
</evidence>
<evidence type="ECO:0000256" key="8">
    <source>
        <dbReference type="ARBA" id="ARBA00022801"/>
    </source>
</evidence>
<keyword evidence="10" id="KW-0573">Peptidoglycan synthesis</keyword>
<comment type="similarity">
    <text evidence="3 15">Belongs to the peptidase S11 family.</text>
</comment>
<keyword evidence="5 18" id="KW-0121">Carboxypeptidase</keyword>
<evidence type="ECO:0000256" key="13">
    <source>
        <dbReference type="PIRSR" id="PIRSR618044-1"/>
    </source>
</evidence>
<keyword evidence="11" id="KW-0961">Cell wall biogenesis/degradation</keyword>
<evidence type="ECO:0000256" key="1">
    <source>
        <dbReference type="ARBA" id="ARBA00003217"/>
    </source>
</evidence>
<evidence type="ECO:0000256" key="3">
    <source>
        <dbReference type="ARBA" id="ARBA00007164"/>
    </source>
</evidence>
<evidence type="ECO:0000256" key="7">
    <source>
        <dbReference type="ARBA" id="ARBA00022729"/>
    </source>
</evidence>
<evidence type="ECO:0000256" key="10">
    <source>
        <dbReference type="ARBA" id="ARBA00022984"/>
    </source>
</evidence>
<dbReference type="InterPro" id="IPR012907">
    <property type="entry name" value="Peptidase_S11_C"/>
</dbReference>
<organism evidence="18 19">
    <name type="scientific">Halorhodospira halochloris</name>
    <name type="common">Ectothiorhodospira halochloris</name>
    <dbReference type="NCBI Taxonomy" id="1052"/>
    <lineage>
        <taxon>Bacteria</taxon>
        <taxon>Pseudomonadati</taxon>
        <taxon>Pseudomonadota</taxon>
        <taxon>Gammaproteobacteria</taxon>
        <taxon>Chromatiales</taxon>
        <taxon>Ectothiorhodospiraceae</taxon>
        <taxon>Halorhodospira</taxon>
    </lineage>
</organism>
<feature type="active site" description="Acyl-ester intermediate" evidence="13">
    <location>
        <position position="74"/>
    </location>
</feature>
<evidence type="ECO:0000313" key="18">
    <source>
        <dbReference type="EMBL" id="BAU56499.1"/>
    </source>
</evidence>